<name>R9GPV0_9SPHI</name>
<accession>R9GPV0</accession>
<reference evidence="1 2" key="1">
    <citation type="journal article" date="2013" name="Genome Announc.">
        <title>Draft Genome Sequence of Arcticibacter svalbardensis Strain MN12-7T, a Member of the Family Sphingobacteriaceae Isolated from an Arctic Soil Sample.</title>
        <authorList>
            <person name="Shivaji S."/>
            <person name="Ara S."/>
            <person name="Prasad S."/>
            <person name="Manasa B.P."/>
            <person name="Begum Z."/>
            <person name="Singh A."/>
            <person name="Kumar Pinnaka A."/>
        </authorList>
    </citation>
    <scope>NUCLEOTIDE SEQUENCE [LARGE SCALE GENOMIC DNA]</scope>
    <source>
        <strain evidence="1 2">MN12-7</strain>
    </source>
</reference>
<evidence type="ECO:0000313" key="2">
    <source>
        <dbReference type="Proteomes" id="UP000014174"/>
    </source>
</evidence>
<gene>
    <name evidence="1" type="ORF">ADIARSV_3076</name>
</gene>
<comment type="caution">
    <text evidence="1">The sequence shown here is derived from an EMBL/GenBank/DDBJ whole genome shotgun (WGS) entry which is preliminary data.</text>
</comment>
<keyword evidence="2" id="KW-1185">Reference proteome</keyword>
<evidence type="ECO:0000313" key="1">
    <source>
        <dbReference type="EMBL" id="EOR93736.1"/>
    </source>
</evidence>
<organism evidence="1 2">
    <name type="scientific">Arcticibacter svalbardensis MN12-7</name>
    <dbReference type="NCBI Taxonomy" id="1150600"/>
    <lineage>
        <taxon>Bacteria</taxon>
        <taxon>Pseudomonadati</taxon>
        <taxon>Bacteroidota</taxon>
        <taxon>Sphingobacteriia</taxon>
        <taxon>Sphingobacteriales</taxon>
        <taxon>Sphingobacteriaceae</taxon>
        <taxon>Arcticibacter</taxon>
    </lineage>
</organism>
<dbReference type="Proteomes" id="UP000014174">
    <property type="component" value="Unassembled WGS sequence"/>
</dbReference>
<sequence length="57" mass="6538">MESKSNYSFLKKENVRAKYVFDLKFYGNNSVIGESTAYNDFKKTILSIGRLVFGTAF</sequence>
<protein>
    <submittedName>
        <fullName evidence="1">Uncharacterized protein</fullName>
    </submittedName>
</protein>
<dbReference type="EMBL" id="AQPN01000105">
    <property type="protein sequence ID" value="EOR93736.1"/>
    <property type="molecule type" value="Genomic_DNA"/>
</dbReference>
<dbReference type="AlphaFoldDB" id="R9GPV0"/>
<proteinExistence type="predicted"/>
<dbReference type="STRING" id="1150600.ADIARSV_3076"/>